<dbReference type="AlphaFoldDB" id="A0A1G2F6E3"/>
<evidence type="ECO:0000313" key="4">
    <source>
        <dbReference type="Proteomes" id="UP000179099"/>
    </source>
</evidence>
<keyword evidence="2" id="KW-0472">Membrane</keyword>
<accession>A0A1G2F6E3</accession>
<organism evidence="3 4">
    <name type="scientific">Candidatus Portnoybacteria bacterium RBG_19FT_COMBO_36_7</name>
    <dbReference type="NCBI Taxonomy" id="1801992"/>
    <lineage>
        <taxon>Bacteria</taxon>
        <taxon>Candidatus Portnoyibacteriota</taxon>
    </lineage>
</organism>
<proteinExistence type="predicted"/>
<dbReference type="STRING" id="1801992.A2Y98_01790"/>
<feature type="compositionally biased region" description="Gly residues" evidence="1">
    <location>
        <begin position="150"/>
        <end position="166"/>
    </location>
</feature>
<protein>
    <submittedName>
        <fullName evidence="3">Uncharacterized protein</fullName>
    </submittedName>
</protein>
<evidence type="ECO:0000256" key="1">
    <source>
        <dbReference type="SAM" id="MobiDB-lite"/>
    </source>
</evidence>
<feature type="transmembrane region" description="Helical" evidence="2">
    <location>
        <begin position="81"/>
        <end position="102"/>
    </location>
</feature>
<comment type="caution">
    <text evidence="3">The sequence shown here is derived from an EMBL/GenBank/DDBJ whole genome shotgun (WGS) entry which is preliminary data.</text>
</comment>
<gene>
    <name evidence="3" type="ORF">A2Y98_01790</name>
</gene>
<keyword evidence="2" id="KW-0812">Transmembrane</keyword>
<keyword evidence="2" id="KW-1133">Transmembrane helix</keyword>
<name>A0A1G2F6E3_9BACT</name>
<dbReference type="Proteomes" id="UP000179099">
    <property type="component" value="Unassembled WGS sequence"/>
</dbReference>
<reference evidence="3 4" key="1">
    <citation type="journal article" date="2016" name="Nat. Commun.">
        <title>Thousands of microbial genomes shed light on interconnected biogeochemical processes in an aquifer system.</title>
        <authorList>
            <person name="Anantharaman K."/>
            <person name="Brown C.T."/>
            <person name="Hug L.A."/>
            <person name="Sharon I."/>
            <person name="Castelle C.J."/>
            <person name="Probst A.J."/>
            <person name="Thomas B.C."/>
            <person name="Singh A."/>
            <person name="Wilkins M.J."/>
            <person name="Karaoz U."/>
            <person name="Brodie E.L."/>
            <person name="Williams K.H."/>
            <person name="Hubbard S.S."/>
            <person name="Banfield J.F."/>
        </authorList>
    </citation>
    <scope>NUCLEOTIDE SEQUENCE [LARGE SCALE GENOMIC DNA]</scope>
</reference>
<dbReference type="EMBL" id="MHMW01000028">
    <property type="protein sequence ID" value="OGZ33644.1"/>
    <property type="molecule type" value="Genomic_DNA"/>
</dbReference>
<feature type="region of interest" description="Disordered" evidence="1">
    <location>
        <begin position="147"/>
        <end position="168"/>
    </location>
</feature>
<evidence type="ECO:0000256" key="2">
    <source>
        <dbReference type="SAM" id="Phobius"/>
    </source>
</evidence>
<sequence length="502" mass="55761">MKLNQEQLKKILEDLYAVDENLRHYEKELVQIICDIVELKPEVKFDENFRLQLRAQLMERAVQLAQEKSVQPAGSLLSWKFSYVLAGALALAVLVFGGGYLAQKQGIIEFPKTSLLEQSEEPFAFKKLSVSDNAFGSLKGDQAVTQAASGVGGGGGARTESGGGDGSSSIAPTYGLGGGGMTYPGVYYRYVYKGEPLELANSEIEVLRRVGFDQNISSFGSLLKSFGLGMVNMDSFSSLKVQNVNLAEDRDFGYFISANVQEGSVYISQNWLKWPQPYKLCVGESTLCVEQSRVKISDVLPDSEVIKIARDFIKAHGINLVSYGEPEITDAWRVEYEKTADKSQFYIPESSNVLFPLKVNGQFVYDEGGFKTGMNLSVDYRQKKVSGAANITSQTYQASNYPAETDSAKILKLVEQGGNYYWGYPMAERVAGSEEKIIEVGTPTRQYVLYSNYSNNQVNFLLVPSLVFPITKTPDDTNYFYQKNIVVPLARELLDQRLVPMQ</sequence>
<evidence type="ECO:0000313" key="3">
    <source>
        <dbReference type="EMBL" id="OGZ33644.1"/>
    </source>
</evidence>